<evidence type="ECO:0000313" key="2">
    <source>
        <dbReference type="EMBL" id="SPD29366.1"/>
    </source>
</evidence>
<evidence type="ECO:0000256" key="1">
    <source>
        <dbReference type="SAM" id="MobiDB-lite"/>
    </source>
</evidence>
<dbReference type="AlphaFoldDB" id="A0A2N9IVD7"/>
<feature type="region of interest" description="Disordered" evidence="1">
    <location>
        <begin position="1"/>
        <end position="23"/>
    </location>
</feature>
<protein>
    <submittedName>
        <fullName evidence="2">Uncharacterized protein</fullName>
    </submittedName>
</protein>
<accession>A0A2N9IVD7</accession>
<organism evidence="2">
    <name type="scientific">Fagus sylvatica</name>
    <name type="common">Beechnut</name>
    <dbReference type="NCBI Taxonomy" id="28930"/>
    <lineage>
        <taxon>Eukaryota</taxon>
        <taxon>Viridiplantae</taxon>
        <taxon>Streptophyta</taxon>
        <taxon>Embryophyta</taxon>
        <taxon>Tracheophyta</taxon>
        <taxon>Spermatophyta</taxon>
        <taxon>Magnoliopsida</taxon>
        <taxon>eudicotyledons</taxon>
        <taxon>Gunneridae</taxon>
        <taxon>Pentapetalae</taxon>
        <taxon>rosids</taxon>
        <taxon>fabids</taxon>
        <taxon>Fagales</taxon>
        <taxon>Fagaceae</taxon>
        <taxon>Fagus</taxon>
    </lineage>
</organism>
<proteinExistence type="predicted"/>
<reference evidence="2" key="1">
    <citation type="submission" date="2018-02" db="EMBL/GenBank/DDBJ databases">
        <authorList>
            <person name="Cohen D.B."/>
            <person name="Kent A.D."/>
        </authorList>
    </citation>
    <scope>NUCLEOTIDE SEQUENCE</scope>
</reference>
<sequence>MPTPLATPRRREPPQPAAKPCRARSLPVWRSPIRADLGLDERDPPHGQACLPGVAVPDPFWGGDRSTSLEEETCVAFMALTLNGDLGGLDFKSLNLETWDLCRMIGLCDLEFES</sequence>
<name>A0A2N9IVD7_FAGSY</name>
<gene>
    <name evidence="2" type="ORF">FSB_LOCUS57248</name>
</gene>
<dbReference type="EMBL" id="OIVN01006270">
    <property type="protein sequence ID" value="SPD29366.1"/>
    <property type="molecule type" value="Genomic_DNA"/>
</dbReference>